<dbReference type="SUPFAM" id="SSF54791">
    <property type="entry name" value="Eukaryotic type KH-domain (KH-domain type I)"/>
    <property type="match status" value="1"/>
</dbReference>
<dbReference type="Proteomes" id="UP000311919">
    <property type="component" value="Unassembled WGS sequence"/>
</dbReference>
<evidence type="ECO:0000256" key="2">
    <source>
        <dbReference type="PROSITE-ProRule" id="PRU00117"/>
    </source>
</evidence>
<accession>A0A4Z2DJD0</accession>
<comment type="caution">
    <text evidence="5">The sequence shown here is derived from an EMBL/GenBank/DDBJ whole genome shotgun (WGS) entry which is preliminary data.</text>
</comment>
<gene>
    <name evidence="5" type="ORF">EWB00_000344</name>
</gene>
<dbReference type="InterPro" id="IPR004087">
    <property type="entry name" value="KH_dom"/>
</dbReference>
<sequence>MGEVPEKSDKEAKLFPQCTRRRQEIIHLKILVPSIAVGAIIGKGGESIAKIQKETGARIKLSKVNDLYPGTEERVCLIQGTLEGVTRMHNYIMDRVLEKPECSGTVASHGITNPVSTSRSDNVTINLTAKSDSNRNISHLQAGYTCIHGLELSGSRLPWGRHKQASLFLTVIECVYIHVNLTIHIVFLVLTRYHY</sequence>
<proteinExistence type="predicted"/>
<organism evidence="5 6">
    <name type="scientific">Schistosoma japonicum</name>
    <name type="common">Blood fluke</name>
    <dbReference type="NCBI Taxonomy" id="6182"/>
    <lineage>
        <taxon>Eukaryota</taxon>
        <taxon>Metazoa</taxon>
        <taxon>Spiralia</taxon>
        <taxon>Lophotrochozoa</taxon>
        <taxon>Platyhelminthes</taxon>
        <taxon>Trematoda</taxon>
        <taxon>Digenea</taxon>
        <taxon>Strigeidida</taxon>
        <taxon>Schistosomatoidea</taxon>
        <taxon>Schistosomatidae</taxon>
        <taxon>Schistosoma</taxon>
    </lineage>
</organism>
<evidence type="ECO:0000256" key="3">
    <source>
        <dbReference type="SAM" id="Phobius"/>
    </source>
</evidence>
<feature type="transmembrane region" description="Helical" evidence="3">
    <location>
        <begin position="165"/>
        <end position="190"/>
    </location>
</feature>
<feature type="domain" description="K Homology" evidence="4">
    <location>
        <begin position="24"/>
        <end position="97"/>
    </location>
</feature>
<evidence type="ECO:0000256" key="1">
    <source>
        <dbReference type="ARBA" id="ARBA00022737"/>
    </source>
</evidence>
<dbReference type="InterPro" id="IPR004088">
    <property type="entry name" value="KH_dom_type_1"/>
</dbReference>
<dbReference type="GO" id="GO:0003723">
    <property type="term" value="F:RNA binding"/>
    <property type="evidence" value="ECO:0007669"/>
    <property type="project" value="UniProtKB-UniRule"/>
</dbReference>
<dbReference type="EMBL" id="SKCS01000110">
    <property type="protein sequence ID" value="TNN16562.1"/>
    <property type="molecule type" value="Genomic_DNA"/>
</dbReference>
<evidence type="ECO:0000313" key="5">
    <source>
        <dbReference type="EMBL" id="TNN16562.1"/>
    </source>
</evidence>
<keyword evidence="3" id="KW-1133">Transmembrane helix</keyword>
<dbReference type="AlphaFoldDB" id="A0A4Z2DJD0"/>
<reference evidence="5 6" key="1">
    <citation type="submission" date="2019-03" db="EMBL/GenBank/DDBJ databases">
        <title>An improved genome assembly of the fluke Schistosoma japonicum.</title>
        <authorList>
            <person name="Hu W."/>
            <person name="Luo F."/>
            <person name="Yin M."/>
            <person name="Mo X."/>
            <person name="Sun C."/>
            <person name="Wu Q."/>
            <person name="Zhu B."/>
            <person name="Xiang M."/>
            <person name="Wang J."/>
            <person name="Wang Y."/>
            <person name="Zhang T."/>
            <person name="Xu B."/>
            <person name="Zheng H."/>
            <person name="Feng Z."/>
        </authorList>
    </citation>
    <scope>NUCLEOTIDE SEQUENCE [LARGE SCALE GENOMIC DNA]</scope>
    <source>
        <strain evidence="5">HuSjv2</strain>
        <tissue evidence="5">Worms</tissue>
    </source>
</reference>
<keyword evidence="1" id="KW-0677">Repeat</keyword>
<evidence type="ECO:0000313" key="6">
    <source>
        <dbReference type="Proteomes" id="UP000311919"/>
    </source>
</evidence>
<protein>
    <submittedName>
        <fullName evidence="5">RNA-binding protein Nova-1</fullName>
    </submittedName>
</protein>
<dbReference type="SMART" id="SM00322">
    <property type="entry name" value="KH"/>
    <property type="match status" value="1"/>
</dbReference>
<keyword evidence="3" id="KW-0472">Membrane</keyword>
<keyword evidence="3" id="KW-0812">Transmembrane</keyword>
<dbReference type="PANTHER" id="PTHR10288">
    <property type="entry name" value="KH DOMAIN CONTAINING RNA BINDING PROTEIN"/>
    <property type="match status" value="1"/>
</dbReference>
<keyword evidence="6" id="KW-1185">Reference proteome</keyword>
<evidence type="ECO:0000259" key="4">
    <source>
        <dbReference type="SMART" id="SM00322"/>
    </source>
</evidence>
<dbReference type="OrthoDB" id="6280342at2759"/>
<dbReference type="InterPro" id="IPR047275">
    <property type="entry name" value="KH-I_NOVA_rpt1"/>
</dbReference>
<dbReference type="CDD" id="cd22435">
    <property type="entry name" value="KH-I_NOVA_rpt1"/>
    <property type="match status" value="1"/>
</dbReference>
<dbReference type="Gene3D" id="3.30.1370.10">
    <property type="entry name" value="K Homology domain, type 1"/>
    <property type="match status" value="1"/>
</dbReference>
<dbReference type="Pfam" id="PF00013">
    <property type="entry name" value="KH_1"/>
    <property type="match status" value="1"/>
</dbReference>
<keyword evidence="2" id="KW-0694">RNA-binding</keyword>
<dbReference type="InterPro" id="IPR036612">
    <property type="entry name" value="KH_dom_type_1_sf"/>
</dbReference>
<dbReference type="PROSITE" id="PS50084">
    <property type="entry name" value="KH_TYPE_1"/>
    <property type="match status" value="1"/>
</dbReference>
<name>A0A4Z2DJD0_SCHJA</name>